<name>A0A511XHM8_9PROT</name>
<dbReference type="Gene3D" id="3.40.630.30">
    <property type="match status" value="1"/>
</dbReference>
<accession>A0A511XHM8</accession>
<evidence type="ECO:0000313" key="2">
    <source>
        <dbReference type="Proteomes" id="UP000321746"/>
    </source>
</evidence>
<dbReference type="Proteomes" id="UP000321746">
    <property type="component" value="Unassembled WGS sequence"/>
</dbReference>
<keyword evidence="2" id="KW-1185">Reference proteome</keyword>
<dbReference type="RefSeq" id="WP_146886025.1">
    <property type="nucleotide sequence ID" value="NZ_BJYG01000005.1"/>
</dbReference>
<proteinExistence type="predicted"/>
<gene>
    <name evidence="1" type="ORF">AOE01nite_06770</name>
</gene>
<dbReference type="OrthoDB" id="9803907at2"/>
<comment type="caution">
    <text evidence="1">The sequence shown here is derived from an EMBL/GenBank/DDBJ whole genome shotgun (WGS) entry which is preliminary data.</text>
</comment>
<organism evidence="1 2">
    <name type="scientific">Acetobacter oeni</name>
    <dbReference type="NCBI Taxonomy" id="304077"/>
    <lineage>
        <taxon>Bacteria</taxon>
        <taxon>Pseudomonadati</taxon>
        <taxon>Pseudomonadota</taxon>
        <taxon>Alphaproteobacteria</taxon>
        <taxon>Acetobacterales</taxon>
        <taxon>Acetobacteraceae</taxon>
        <taxon>Acetobacter</taxon>
    </lineage>
</organism>
<dbReference type="EMBL" id="BJYG01000005">
    <property type="protein sequence ID" value="GEN62453.1"/>
    <property type="molecule type" value="Genomic_DNA"/>
</dbReference>
<sequence>MKDGSSDRGLIFIRFLPEHFSTLAGWFTSEEDVVQWGAAIRAYARVGFRHEGIRRSASKVGAARWYLALTGILRDEWAPG</sequence>
<dbReference type="AlphaFoldDB" id="A0A511XHM8"/>
<evidence type="ECO:0000313" key="1">
    <source>
        <dbReference type="EMBL" id="GEN62453.1"/>
    </source>
</evidence>
<protein>
    <submittedName>
        <fullName evidence="1">Uncharacterized protein</fullName>
    </submittedName>
</protein>
<reference evidence="1 2" key="1">
    <citation type="submission" date="2019-07" db="EMBL/GenBank/DDBJ databases">
        <title>Whole genome shotgun sequence of Acetobacter oeni NBRC 105207.</title>
        <authorList>
            <person name="Hosoyama A."/>
            <person name="Uohara A."/>
            <person name="Ohji S."/>
            <person name="Ichikawa N."/>
        </authorList>
    </citation>
    <scope>NUCLEOTIDE SEQUENCE [LARGE SCALE GENOMIC DNA]</scope>
    <source>
        <strain evidence="1 2">NBRC 105207</strain>
    </source>
</reference>